<dbReference type="AlphaFoldDB" id="A0A1M5T878"/>
<evidence type="ECO:0000256" key="1">
    <source>
        <dbReference type="SAM" id="Phobius"/>
    </source>
</evidence>
<feature type="transmembrane region" description="Helical" evidence="1">
    <location>
        <begin position="44"/>
        <end position="62"/>
    </location>
</feature>
<dbReference type="Proteomes" id="UP000190675">
    <property type="component" value="Chromosome I"/>
</dbReference>
<dbReference type="EMBL" id="LT670818">
    <property type="protein sequence ID" value="SHH46810.1"/>
    <property type="molecule type" value="Genomic_DNA"/>
</dbReference>
<reference evidence="2 3" key="1">
    <citation type="submission" date="2016-11" db="EMBL/GenBank/DDBJ databases">
        <authorList>
            <person name="Jaros S."/>
            <person name="Januszkiewicz K."/>
            <person name="Wedrychowicz H."/>
        </authorList>
    </citation>
    <scope>NUCLEOTIDE SEQUENCE [LARGE SCALE GENOMIC DNA]</scope>
    <source>
        <strain evidence="2 3">GAS242</strain>
    </source>
</reference>
<name>A0A1M5T878_9BRAD</name>
<protein>
    <submittedName>
        <fullName evidence="2">Uncharacterized protein</fullName>
    </submittedName>
</protein>
<feature type="transmembrane region" description="Helical" evidence="1">
    <location>
        <begin position="12"/>
        <end position="32"/>
    </location>
</feature>
<organism evidence="2 3">
    <name type="scientific">Bradyrhizobium erythrophlei</name>
    <dbReference type="NCBI Taxonomy" id="1437360"/>
    <lineage>
        <taxon>Bacteria</taxon>
        <taxon>Pseudomonadati</taxon>
        <taxon>Pseudomonadota</taxon>
        <taxon>Alphaproteobacteria</taxon>
        <taxon>Hyphomicrobiales</taxon>
        <taxon>Nitrobacteraceae</taxon>
        <taxon>Bradyrhizobium</taxon>
    </lineage>
</organism>
<accession>A0A1M5T878</accession>
<keyword evidence="1" id="KW-1133">Transmembrane helix</keyword>
<keyword evidence="1" id="KW-0812">Transmembrane</keyword>
<evidence type="ECO:0000313" key="2">
    <source>
        <dbReference type="EMBL" id="SHH46810.1"/>
    </source>
</evidence>
<evidence type="ECO:0000313" key="3">
    <source>
        <dbReference type="Proteomes" id="UP000190675"/>
    </source>
</evidence>
<dbReference type="RefSeq" id="WP_079570767.1">
    <property type="nucleotide sequence ID" value="NZ_LT670818.1"/>
</dbReference>
<keyword evidence="1" id="KW-0472">Membrane</keyword>
<gene>
    <name evidence="2" type="ORF">SAMN05444169_7604</name>
</gene>
<sequence>MIDFQKLKREWKTFTLGVVTSLIGLYDAFIASSLDYTPIIPEHWRPYAPLVIGVLFLLLRQYKDLVSEVKDV</sequence>
<proteinExistence type="predicted"/>